<comment type="caution">
    <text evidence="2">The sequence shown here is derived from an EMBL/GenBank/DDBJ whole genome shotgun (WGS) entry which is preliminary data.</text>
</comment>
<dbReference type="GO" id="GO:0045943">
    <property type="term" value="P:positive regulation of transcription by RNA polymerase I"/>
    <property type="evidence" value="ECO:0007669"/>
    <property type="project" value="TreeGrafter"/>
</dbReference>
<accession>A0A445LAA4</accession>
<dbReference type="EMBL" id="QZWG01000003">
    <property type="protein sequence ID" value="RZC20125.1"/>
    <property type="molecule type" value="Genomic_DNA"/>
</dbReference>
<proteinExistence type="predicted"/>
<dbReference type="GO" id="GO:0034455">
    <property type="term" value="C:t-UTP complex"/>
    <property type="evidence" value="ECO:0007669"/>
    <property type="project" value="TreeGrafter"/>
</dbReference>
<dbReference type="GO" id="GO:0030686">
    <property type="term" value="C:90S preribosome"/>
    <property type="evidence" value="ECO:0007669"/>
    <property type="project" value="TreeGrafter"/>
</dbReference>
<feature type="non-terminal residue" evidence="2">
    <location>
        <position position="411"/>
    </location>
</feature>
<name>A0A445LAA4_GLYSO</name>
<organism evidence="2 3">
    <name type="scientific">Glycine soja</name>
    <name type="common">Wild soybean</name>
    <dbReference type="NCBI Taxonomy" id="3848"/>
    <lineage>
        <taxon>Eukaryota</taxon>
        <taxon>Viridiplantae</taxon>
        <taxon>Streptophyta</taxon>
        <taxon>Embryophyta</taxon>
        <taxon>Tracheophyta</taxon>
        <taxon>Spermatophyta</taxon>
        <taxon>Magnoliopsida</taxon>
        <taxon>eudicotyledons</taxon>
        <taxon>Gunneridae</taxon>
        <taxon>Pentapetalae</taxon>
        <taxon>rosids</taxon>
        <taxon>fabids</taxon>
        <taxon>Fabales</taxon>
        <taxon>Fabaceae</taxon>
        <taxon>Papilionoideae</taxon>
        <taxon>50 kb inversion clade</taxon>
        <taxon>NPAAA clade</taxon>
        <taxon>indigoferoid/millettioid clade</taxon>
        <taxon>Phaseoleae</taxon>
        <taxon>Glycine</taxon>
        <taxon>Glycine subgen. Soja</taxon>
    </lineage>
</organism>
<feature type="domain" description="At3g06530-like ARM-repeats" evidence="1">
    <location>
        <begin position="74"/>
        <end position="268"/>
    </location>
</feature>
<dbReference type="Pfam" id="PF24477">
    <property type="entry name" value="ARM_At3g06530"/>
    <property type="match status" value="1"/>
</dbReference>
<dbReference type="PANTHER" id="PTHR13457">
    <property type="entry name" value="BAP28"/>
    <property type="match status" value="1"/>
</dbReference>
<protein>
    <recommendedName>
        <fullName evidence="1">At3g06530-like ARM-repeats domain-containing protein</fullName>
    </recommendedName>
</protein>
<keyword evidence="3" id="KW-1185">Reference proteome</keyword>
<dbReference type="Proteomes" id="UP000289340">
    <property type="component" value="Chromosome 3"/>
</dbReference>
<sequence length="411" mass="46601">MRHSLLVGSADNYSLNGEVVVTCLKNAISYFSDHTDYLKNVAAMIFPLLLVLPQTQSLNLKALGLVNKINWPLYQNIVVSSFGEGTLIPGSLSSINLKTIDNMAKNFMVHPKEHIAWFVESCSDLELSKTLFFFVLLQSLLIKPKDEDIYTLFECVFPILKAEWETSMTAGDASLDEFKPEVLDWDCSAFFNELLYVKLRHLNVKVMICIFWRLAQLISVLPSDILLHDDDKWVNKIRDLFVFFASSKLKHTFLEHLHYLAAQCKISPPRLLSKFFTDEGVTAAVQVESLQCYAFLCSLSQDKWQIELLAEFPSVLVPFASDNQSIRVAAMSCIDSLRTLWCHVERSGKKNGNNATWIHFLGDVLALMDPQKTFILSDKKFLPSLFASAFSSSCPNILEPRNILVPQDIEK</sequence>
<gene>
    <name evidence="2" type="ORF">D0Y65_006812</name>
</gene>
<dbReference type="PANTHER" id="PTHR13457:SF1">
    <property type="entry name" value="HEAT REPEAT-CONTAINING PROTEIN 1"/>
    <property type="match status" value="1"/>
</dbReference>
<evidence type="ECO:0000259" key="1">
    <source>
        <dbReference type="Pfam" id="PF24477"/>
    </source>
</evidence>
<reference evidence="2 3" key="1">
    <citation type="submission" date="2018-09" db="EMBL/GenBank/DDBJ databases">
        <title>A high-quality reference genome of wild soybean provides a powerful tool to mine soybean genomes.</title>
        <authorList>
            <person name="Xie M."/>
            <person name="Chung C.Y.L."/>
            <person name="Li M.-W."/>
            <person name="Wong F.-L."/>
            <person name="Chan T.-F."/>
            <person name="Lam H.-M."/>
        </authorList>
    </citation>
    <scope>NUCLEOTIDE SEQUENCE [LARGE SCALE GENOMIC DNA]</scope>
    <source>
        <strain evidence="3">cv. W05</strain>
        <tissue evidence="2">Hypocotyl of etiolated seedlings</tissue>
    </source>
</reference>
<dbReference type="GO" id="GO:0032040">
    <property type="term" value="C:small-subunit processome"/>
    <property type="evidence" value="ECO:0007669"/>
    <property type="project" value="TreeGrafter"/>
</dbReference>
<dbReference type="AlphaFoldDB" id="A0A445LAA4"/>
<dbReference type="InterPro" id="IPR056384">
    <property type="entry name" value="ARM_At3g06530"/>
</dbReference>
<evidence type="ECO:0000313" key="3">
    <source>
        <dbReference type="Proteomes" id="UP000289340"/>
    </source>
</evidence>
<evidence type="ECO:0000313" key="2">
    <source>
        <dbReference type="EMBL" id="RZC20125.1"/>
    </source>
</evidence>
<dbReference type="GO" id="GO:0030515">
    <property type="term" value="F:snoRNA binding"/>
    <property type="evidence" value="ECO:0007669"/>
    <property type="project" value="TreeGrafter"/>
</dbReference>
<dbReference type="GO" id="GO:0000462">
    <property type="term" value="P:maturation of SSU-rRNA from tricistronic rRNA transcript (SSU-rRNA, 5.8S rRNA, LSU-rRNA)"/>
    <property type="evidence" value="ECO:0007669"/>
    <property type="project" value="TreeGrafter"/>
</dbReference>
<dbReference type="InterPro" id="IPR040191">
    <property type="entry name" value="UTP10"/>
</dbReference>